<dbReference type="InterPro" id="IPR010751">
    <property type="entry name" value="TrfA"/>
</dbReference>
<comment type="caution">
    <text evidence="2">The sequence shown here is derived from an EMBL/GenBank/DDBJ whole genome shotgun (WGS) entry which is preliminary data.</text>
</comment>
<sequence length="312" mass="35462">MSAQTPGEPRKDIATRIQELGDNARAKSRAKQRDELAARHAAGQLALWPESERGIPNELVRCAVFSAKNRKERRDMYRANAPLVVPVIGGGEVIYTGEELRQDDETVWMQLVHMSKESRSPQVFFTPYSFFKAIKWPQKGTSYTRLLTTLRRLNTASLEVYSSRFDRGVSTGLIVDFTYSKKTDGAPWSVRVFSPENELLFLFDKLYSRVDWETRLALPEGVSTWLHGFFSSHREPFDHKIETLAKGAGLALEAPEDEQLDEAARTAKQKERLREAKKTIKRALETLQSMGFLESFEITRGGLVHVVRAART</sequence>
<organism evidence="2 3">
    <name type="scientific">Comamonas testosteroni</name>
    <name type="common">Pseudomonas testosteroni</name>
    <dbReference type="NCBI Taxonomy" id="285"/>
    <lineage>
        <taxon>Bacteria</taxon>
        <taxon>Pseudomonadati</taxon>
        <taxon>Pseudomonadota</taxon>
        <taxon>Betaproteobacteria</taxon>
        <taxon>Burkholderiales</taxon>
        <taxon>Comamonadaceae</taxon>
        <taxon>Comamonas</taxon>
    </lineage>
</organism>
<feature type="coiled-coil region" evidence="1">
    <location>
        <begin position="263"/>
        <end position="290"/>
    </location>
</feature>
<reference evidence="2 3" key="1">
    <citation type="submission" date="2018-08" db="EMBL/GenBank/DDBJ databases">
        <title>Comamonas testosteroni strain SWCO2.</title>
        <authorList>
            <person name="Jiang N."/>
            <person name="Zhang X.Z."/>
        </authorList>
    </citation>
    <scope>NUCLEOTIDE SEQUENCE [LARGE SCALE GENOMIC DNA]</scope>
    <source>
        <strain evidence="2 3">SWCO2</strain>
    </source>
</reference>
<keyword evidence="3" id="KW-1185">Reference proteome</keyword>
<dbReference type="Pfam" id="PF07042">
    <property type="entry name" value="TrfA"/>
    <property type="match status" value="1"/>
</dbReference>
<dbReference type="AlphaFoldDB" id="A0A373F5S2"/>
<keyword evidence="1" id="KW-0175">Coiled coil</keyword>
<dbReference type="OrthoDB" id="8481003at2"/>
<gene>
    <name evidence="2" type="ORF">DZC30_21660</name>
</gene>
<dbReference type="EMBL" id="QURR01000049">
    <property type="protein sequence ID" value="RGE39501.1"/>
    <property type="molecule type" value="Genomic_DNA"/>
</dbReference>
<protein>
    <submittedName>
        <fullName evidence="2">TrfA family protein</fullName>
    </submittedName>
</protein>
<proteinExistence type="predicted"/>
<evidence type="ECO:0000313" key="2">
    <source>
        <dbReference type="EMBL" id="RGE39501.1"/>
    </source>
</evidence>
<dbReference type="Proteomes" id="UP000261948">
    <property type="component" value="Unassembled WGS sequence"/>
</dbReference>
<name>A0A373F5S2_COMTE</name>
<evidence type="ECO:0000256" key="1">
    <source>
        <dbReference type="SAM" id="Coils"/>
    </source>
</evidence>
<accession>A0A373F5S2</accession>
<evidence type="ECO:0000313" key="3">
    <source>
        <dbReference type="Proteomes" id="UP000261948"/>
    </source>
</evidence>